<dbReference type="PRINTS" id="PR00657">
    <property type="entry name" value="CCCHEMOKINER"/>
</dbReference>
<evidence type="ECO:0000256" key="10">
    <source>
        <dbReference type="RuleBase" id="RU000688"/>
    </source>
</evidence>
<reference evidence="13 15" key="3">
    <citation type="journal article" date="2014" name="Nature">
        <title>Elephant shark genome provides unique insights into gnathostome evolution.</title>
        <authorList>
            <consortium name="International Elephant Shark Genome Sequencing Consortium"/>
            <person name="Venkatesh B."/>
            <person name="Lee A.P."/>
            <person name="Ravi V."/>
            <person name="Maurya A.K."/>
            <person name="Lian M.M."/>
            <person name="Swann J.B."/>
            <person name="Ohta Y."/>
            <person name="Flajnik M.F."/>
            <person name="Sutoh Y."/>
            <person name="Kasahara M."/>
            <person name="Hoon S."/>
            <person name="Gangu V."/>
            <person name="Roy S.W."/>
            <person name="Irimia M."/>
            <person name="Korzh V."/>
            <person name="Kondrychyn I."/>
            <person name="Lim Z.W."/>
            <person name="Tay B.H."/>
            <person name="Tohari S."/>
            <person name="Kong K.W."/>
            <person name="Ho S."/>
            <person name="Lorente-Galdos B."/>
            <person name="Quilez J."/>
            <person name="Marques-Bonet T."/>
            <person name="Raney B.J."/>
            <person name="Ingham P.W."/>
            <person name="Tay A."/>
            <person name="Hillier L.W."/>
            <person name="Minx P."/>
            <person name="Boehm T."/>
            <person name="Wilson R.K."/>
            <person name="Brenner S."/>
            <person name="Warren W.C."/>
        </authorList>
    </citation>
    <scope>NUCLEOTIDE SEQUENCE</scope>
    <source>
        <tissue evidence="13">Testis</tissue>
    </source>
</reference>
<dbReference type="GO" id="GO:0006955">
    <property type="term" value="P:immune response"/>
    <property type="evidence" value="ECO:0007669"/>
    <property type="project" value="TreeGrafter"/>
</dbReference>
<keyword evidence="7 10" id="KW-0675">Receptor</keyword>
<dbReference type="PROSITE" id="PS00237">
    <property type="entry name" value="G_PROTEIN_RECEP_F1_1"/>
    <property type="match status" value="1"/>
</dbReference>
<comment type="subcellular location">
    <subcellularLocation>
        <location evidence="1">Cell membrane</location>
        <topology evidence="1">Multi-pass membrane protein</topology>
    </subcellularLocation>
</comment>
<feature type="transmembrane region" description="Helical" evidence="11">
    <location>
        <begin position="79"/>
        <end position="100"/>
    </location>
</feature>
<dbReference type="OMA" id="DYYYHEN"/>
<dbReference type="GeneID" id="103180826"/>
<evidence type="ECO:0000256" key="9">
    <source>
        <dbReference type="ARBA" id="ARBA00023224"/>
    </source>
</evidence>
<evidence type="ECO:0000256" key="6">
    <source>
        <dbReference type="ARBA" id="ARBA00023136"/>
    </source>
</evidence>
<evidence type="ECO:0000256" key="2">
    <source>
        <dbReference type="ARBA" id="ARBA00022475"/>
    </source>
</evidence>
<keyword evidence="6 11" id="KW-0472">Membrane</keyword>
<evidence type="ECO:0000256" key="8">
    <source>
        <dbReference type="ARBA" id="ARBA00023180"/>
    </source>
</evidence>
<feature type="transmembrane region" description="Helical" evidence="11">
    <location>
        <begin position="47"/>
        <end position="70"/>
    </location>
</feature>
<dbReference type="SUPFAM" id="SSF81321">
    <property type="entry name" value="Family A G protein-coupled receptor-like"/>
    <property type="match status" value="1"/>
</dbReference>
<dbReference type="InterPro" id="IPR000355">
    <property type="entry name" value="Chemokine_rcpt"/>
</dbReference>
<dbReference type="PANTHER" id="PTHR10489:SF733">
    <property type="entry name" value="ATYPICAL CHEMOKINE RECEPTOR 4"/>
    <property type="match status" value="1"/>
</dbReference>
<dbReference type="KEGG" id="cmk:103180826"/>
<evidence type="ECO:0000259" key="12">
    <source>
        <dbReference type="PROSITE" id="PS50262"/>
    </source>
</evidence>
<evidence type="ECO:0000256" key="1">
    <source>
        <dbReference type="ARBA" id="ARBA00004651"/>
    </source>
</evidence>
<keyword evidence="9 10" id="KW-0807">Transducer</keyword>
<dbReference type="EMBL" id="JW870271">
    <property type="protein sequence ID" value="AFP02789.1"/>
    <property type="molecule type" value="mRNA"/>
</dbReference>
<feature type="transmembrane region" description="Helical" evidence="11">
    <location>
        <begin position="245"/>
        <end position="263"/>
    </location>
</feature>
<dbReference type="GO" id="GO:0019957">
    <property type="term" value="F:C-C chemokine binding"/>
    <property type="evidence" value="ECO:0007669"/>
    <property type="project" value="TreeGrafter"/>
</dbReference>
<dbReference type="PROSITE" id="PS50262">
    <property type="entry name" value="G_PROTEIN_RECEP_F1_2"/>
    <property type="match status" value="1"/>
</dbReference>
<dbReference type="AlphaFoldDB" id="V9KUX5"/>
<dbReference type="InterPro" id="IPR005383">
    <property type="entry name" value="ACKR4"/>
</dbReference>
<dbReference type="PRINTS" id="PR00237">
    <property type="entry name" value="GPCRRHODOPSN"/>
</dbReference>
<evidence type="ECO:0000313" key="13">
    <source>
        <dbReference type="EMBL" id="AFP02789.1"/>
    </source>
</evidence>
<dbReference type="Gene3D" id="1.20.1070.10">
    <property type="entry name" value="Rhodopsin 7-helix transmembrane proteins"/>
    <property type="match status" value="1"/>
</dbReference>
<dbReference type="GO" id="GO:0019722">
    <property type="term" value="P:calcium-mediated signaling"/>
    <property type="evidence" value="ECO:0007669"/>
    <property type="project" value="TreeGrafter"/>
</dbReference>
<accession>V9KUX5</accession>
<gene>
    <name evidence="14" type="primary">LOC103180826</name>
</gene>
<feature type="transmembrane region" description="Helical" evidence="11">
    <location>
        <begin position="287"/>
        <end position="310"/>
    </location>
</feature>
<dbReference type="GO" id="GO:0016493">
    <property type="term" value="F:C-C chemokine receptor activity"/>
    <property type="evidence" value="ECO:0007669"/>
    <property type="project" value="TreeGrafter"/>
</dbReference>
<dbReference type="InterPro" id="IPR050119">
    <property type="entry name" value="CCR1-9-like"/>
</dbReference>
<dbReference type="STRING" id="7868.ENSCMIP00000011954"/>
<dbReference type="InterPro" id="IPR017452">
    <property type="entry name" value="GPCR_Rhodpsn_7TM"/>
</dbReference>
<feature type="transmembrane region" description="Helical" evidence="11">
    <location>
        <begin position="106"/>
        <end position="136"/>
    </location>
</feature>
<evidence type="ECO:0000256" key="7">
    <source>
        <dbReference type="ARBA" id="ARBA00023170"/>
    </source>
</evidence>
<dbReference type="OrthoDB" id="9874829at2759"/>
<keyword evidence="2" id="KW-1003">Cell membrane</keyword>
<keyword evidence="15" id="KW-1185">Reference proteome</keyword>
<dbReference type="CDD" id="cd15176">
    <property type="entry name" value="7tmA_ACKR4_CCR11"/>
    <property type="match status" value="1"/>
</dbReference>
<evidence type="ECO:0000256" key="4">
    <source>
        <dbReference type="ARBA" id="ARBA00022989"/>
    </source>
</evidence>
<proteinExistence type="evidence at transcript level"/>
<evidence type="ECO:0000313" key="14">
    <source>
        <dbReference type="Ensembl" id="ENSCMIP00000011954.1"/>
    </source>
</evidence>
<dbReference type="RefSeq" id="XP_007895072.1">
    <property type="nucleotide sequence ID" value="XM_007896881.2"/>
</dbReference>
<dbReference type="InterPro" id="IPR000276">
    <property type="entry name" value="GPCR_Rhodpsn"/>
</dbReference>
<keyword evidence="5 10" id="KW-0297">G-protein coupled receptor</keyword>
<reference evidence="15" key="1">
    <citation type="journal article" date="2006" name="Science">
        <title>Ancient noncoding elements conserved in the human genome.</title>
        <authorList>
            <person name="Venkatesh B."/>
            <person name="Kirkness E.F."/>
            <person name="Loh Y.H."/>
            <person name="Halpern A.L."/>
            <person name="Lee A.P."/>
            <person name="Johnson J."/>
            <person name="Dandona N."/>
            <person name="Viswanathan L.D."/>
            <person name="Tay A."/>
            <person name="Venter J.C."/>
            <person name="Strausberg R.L."/>
            <person name="Brenner S."/>
        </authorList>
    </citation>
    <scope>NUCLEOTIDE SEQUENCE [LARGE SCALE GENOMIC DNA]</scope>
</reference>
<dbReference type="PANTHER" id="PTHR10489">
    <property type="entry name" value="CELL ADHESION MOLECULE"/>
    <property type="match status" value="1"/>
</dbReference>
<dbReference type="FunFam" id="1.20.1070.10:FF:000035">
    <property type="entry name" value="C-C chemokine receptor type 6"/>
    <property type="match status" value="1"/>
</dbReference>
<comment type="similarity">
    <text evidence="10">Belongs to the G-protein coupled receptor 1 family.</text>
</comment>
<keyword evidence="8" id="KW-0325">Glycoprotein</keyword>
<evidence type="ECO:0000313" key="15">
    <source>
        <dbReference type="Proteomes" id="UP000314986"/>
    </source>
</evidence>
<name>V9KUX5_CALMI</name>
<keyword evidence="3 10" id="KW-0812">Transmembrane</keyword>
<dbReference type="Proteomes" id="UP000314986">
    <property type="component" value="Unassembled WGS sequence"/>
</dbReference>
<sequence length="356" mass="40789">MEEADAIYYGDYNESYFDDNSSINYEDYIFLCEKDDVRKFAQSFLPAFYTITLILGLAGNSLVIAIYAYYKRIKTKTDLYIMNVAIADLLLLFTLPFWALQAVHGWVVGIALCKICSVLFVMNFNAGMFFLACISVDRYVAISRVTSRPTIGIKGRITCLCVWLLAFLLSIPDLIFTTVANREDMDRCMIIFRSHTETSAKAMVQVLEILLTFVIPLLVMVYCYSKVARALSRVTNVKKRKTFKVLLAVVGLFFLTQVPYNIVKFCRLIDNIYLVITDCQSSKRFDVAIQVTVSIALFHSCLNPILYVFMGATFKSYIVKAVKEYSYLRRQRNRPDTIQYSFNSLSQSEQTTSFTM</sequence>
<feature type="domain" description="G-protein coupled receptors family 1 profile" evidence="12">
    <location>
        <begin position="59"/>
        <end position="307"/>
    </location>
</feature>
<dbReference type="GO" id="GO:0007204">
    <property type="term" value="P:positive regulation of cytosolic calcium ion concentration"/>
    <property type="evidence" value="ECO:0007669"/>
    <property type="project" value="TreeGrafter"/>
</dbReference>
<dbReference type="GO" id="GO:0009897">
    <property type="term" value="C:external side of plasma membrane"/>
    <property type="evidence" value="ECO:0007669"/>
    <property type="project" value="TreeGrafter"/>
</dbReference>
<dbReference type="GO" id="GO:0060326">
    <property type="term" value="P:cell chemotaxis"/>
    <property type="evidence" value="ECO:0007669"/>
    <property type="project" value="TreeGrafter"/>
</dbReference>
<evidence type="ECO:0000256" key="11">
    <source>
        <dbReference type="SAM" id="Phobius"/>
    </source>
</evidence>
<dbReference type="GeneTree" id="ENSGT01030000234667"/>
<feature type="transmembrane region" description="Helical" evidence="11">
    <location>
        <begin position="157"/>
        <end position="176"/>
    </location>
</feature>
<keyword evidence="4 11" id="KW-1133">Transmembrane helix</keyword>
<organism evidence="13">
    <name type="scientific">Callorhinchus milii</name>
    <name type="common">Ghost shark</name>
    <dbReference type="NCBI Taxonomy" id="7868"/>
    <lineage>
        <taxon>Eukaryota</taxon>
        <taxon>Metazoa</taxon>
        <taxon>Chordata</taxon>
        <taxon>Craniata</taxon>
        <taxon>Vertebrata</taxon>
        <taxon>Chondrichthyes</taxon>
        <taxon>Holocephali</taxon>
        <taxon>Chimaeriformes</taxon>
        <taxon>Callorhinchidae</taxon>
        <taxon>Callorhinchus</taxon>
    </lineage>
</organism>
<dbReference type="GO" id="GO:0005044">
    <property type="term" value="F:scavenger receptor activity"/>
    <property type="evidence" value="ECO:0007669"/>
    <property type="project" value="InterPro"/>
</dbReference>
<evidence type="ECO:0000256" key="3">
    <source>
        <dbReference type="ARBA" id="ARBA00022692"/>
    </source>
</evidence>
<protein>
    <submittedName>
        <fullName evidence="14">Atypical chemokine receptor 4b</fullName>
    </submittedName>
    <submittedName>
        <fullName evidence="13">C-C chemokine receptor type 11-like protein</fullName>
    </submittedName>
</protein>
<reference evidence="14" key="4">
    <citation type="submission" date="2025-05" db="UniProtKB">
        <authorList>
            <consortium name="Ensembl"/>
        </authorList>
    </citation>
    <scope>IDENTIFICATION</scope>
</reference>
<evidence type="ECO:0000256" key="5">
    <source>
        <dbReference type="ARBA" id="ARBA00023040"/>
    </source>
</evidence>
<dbReference type="Ensembl" id="ENSCMIT00000012241.1">
    <property type="protein sequence ID" value="ENSCMIP00000011954.1"/>
    <property type="gene ID" value="ENSCMIG00000006169.1"/>
</dbReference>
<feature type="transmembrane region" description="Helical" evidence="11">
    <location>
        <begin position="202"/>
        <end position="224"/>
    </location>
</feature>
<dbReference type="Pfam" id="PF00001">
    <property type="entry name" value="7tm_1"/>
    <property type="match status" value="1"/>
</dbReference>
<reference evidence="15" key="2">
    <citation type="journal article" date="2007" name="PLoS Biol.">
        <title>Survey sequencing and comparative analysis of the elephant shark (Callorhinchus milii) genome.</title>
        <authorList>
            <person name="Venkatesh B."/>
            <person name="Kirkness E.F."/>
            <person name="Loh Y.H."/>
            <person name="Halpern A.L."/>
            <person name="Lee A.P."/>
            <person name="Johnson J."/>
            <person name="Dandona N."/>
            <person name="Viswanathan L.D."/>
            <person name="Tay A."/>
            <person name="Venter J.C."/>
            <person name="Strausberg R.L."/>
            <person name="Brenner S."/>
        </authorList>
    </citation>
    <scope>NUCLEOTIDE SEQUENCE [LARGE SCALE GENOMIC DNA]</scope>
</reference>
<dbReference type="PRINTS" id="PR01558">
    <property type="entry name" value="CHEMOKINER11"/>
</dbReference>